<organism evidence="1 2">
    <name type="scientific">Pseudomonas amygdali pv. ulmi</name>
    <dbReference type="NCBI Taxonomy" id="251720"/>
    <lineage>
        <taxon>Bacteria</taxon>
        <taxon>Pseudomonadati</taxon>
        <taxon>Pseudomonadota</taxon>
        <taxon>Gammaproteobacteria</taxon>
        <taxon>Pseudomonadales</taxon>
        <taxon>Pseudomonadaceae</taxon>
        <taxon>Pseudomonas</taxon>
        <taxon>Pseudomonas amygdali</taxon>
    </lineage>
</organism>
<comment type="caution">
    <text evidence="1">The sequence shown here is derived from an EMBL/GenBank/DDBJ whole genome shotgun (WGS) entry which is preliminary data.</text>
</comment>
<dbReference type="PATRIC" id="fig|251720.4.peg.5484"/>
<dbReference type="AlphaFoldDB" id="A0A0Q0IW08"/>
<reference evidence="1 2" key="1">
    <citation type="submission" date="2015-09" db="EMBL/GenBank/DDBJ databases">
        <title>Genome announcement of multiple Pseudomonas syringae strains.</title>
        <authorList>
            <person name="Thakur S."/>
            <person name="Wang P.W."/>
            <person name="Gong Y."/>
            <person name="Weir B.S."/>
            <person name="Guttman D.S."/>
        </authorList>
    </citation>
    <scope>NUCLEOTIDE SEQUENCE [LARGE SCALE GENOMIC DNA]</scope>
    <source>
        <strain evidence="1 2">ICMP3962</strain>
    </source>
</reference>
<gene>
    <name evidence="1" type="ORF">ALO41_200204</name>
</gene>
<protein>
    <submittedName>
        <fullName evidence="1">Uncharacterized protein</fullName>
    </submittedName>
</protein>
<evidence type="ECO:0000313" key="2">
    <source>
        <dbReference type="Proteomes" id="UP000050266"/>
    </source>
</evidence>
<sequence>MRKYIKLAARILLYTYISTISGDSAQPLEQAKPVIPPPHFELCLKPSHDSSE</sequence>
<dbReference type="Proteomes" id="UP000050266">
    <property type="component" value="Unassembled WGS sequence"/>
</dbReference>
<name>A0A0Q0IW08_PSEA0</name>
<dbReference type="EMBL" id="LJRQ01000435">
    <property type="protein sequence ID" value="KPZ05658.1"/>
    <property type="molecule type" value="Genomic_DNA"/>
</dbReference>
<proteinExistence type="predicted"/>
<evidence type="ECO:0000313" key="1">
    <source>
        <dbReference type="EMBL" id="KPZ05658.1"/>
    </source>
</evidence>
<accession>A0A0Q0IW08</accession>